<feature type="compositionally biased region" description="Basic and acidic residues" evidence="1">
    <location>
        <begin position="15"/>
        <end position="27"/>
    </location>
</feature>
<dbReference type="EMBL" id="GBRH01165814">
    <property type="protein sequence ID" value="JAE32082.1"/>
    <property type="molecule type" value="Transcribed_RNA"/>
</dbReference>
<proteinExistence type="predicted"/>
<name>A0A0A9H5Q5_ARUDO</name>
<reference evidence="2" key="2">
    <citation type="journal article" date="2015" name="Data Brief">
        <title>Shoot transcriptome of the giant reed, Arundo donax.</title>
        <authorList>
            <person name="Barrero R.A."/>
            <person name="Guerrero F.D."/>
            <person name="Moolhuijzen P."/>
            <person name="Goolsby J.A."/>
            <person name="Tidwell J."/>
            <person name="Bellgard S.E."/>
            <person name="Bellgard M.I."/>
        </authorList>
    </citation>
    <scope>NUCLEOTIDE SEQUENCE</scope>
    <source>
        <tissue evidence="2">Shoot tissue taken approximately 20 cm above the soil surface</tissue>
    </source>
</reference>
<accession>A0A0A9H5Q5</accession>
<organism evidence="2">
    <name type="scientific">Arundo donax</name>
    <name type="common">Giant reed</name>
    <name type="synonym">Donax arundinaceus</name>
    <dbReference type="NCBI Taxonomy" id="35708"/>
    <lineage>
        <taxon>Eukaryota</taxon>
        <taxon>Viridiplantae</taxon>
        <taxon>Streptophyta</taxon>
        <taxon>Embryophyta</taxon>
        <taxon>Tracheophyta</taxon>
        <taxon>Spermatophyta</taxon>
        <taxon>Magnoliopsida</taxon>
        <taxon>Liliopsida</taxon>
        <taxon>Poales</taxon>
        <taxon>Poaceae</taxon>
        <taxon>PACMAD clade</taxon>
        <taxon>Arundinoideae</taxon>
        <taxon>Arundineae</taxon>
        <taxon>Arundo</taxon>
    </lineage>
</organism>
<sequence>MGFGSGGSANLGGRGGDEREAKEREPDTDQLQQ</sequence>
<feature type="region of interest" description="Disordered" evidence="1">
    <location>
        <begin position="1"/>
        <end position="33"/>
    </location>
</feature>
<protein>
    <submittedName>
        <fullName evidence="2">Uncharacterized protein</fullName>
    </submittedName>
</protein>
<feature type="compositionally biased region" description="Gly residues" evidence="1">
    <location>
        <begin position="1"/>
        <end position="14"/>
    </location>
</feature>
<dbReference type="AlphaFoldDB" id="A0A0A9H5Q5"/>
<evidence type="ECO:0000256" key="1">
    <source>
        <dbReference type="SAM" id="MobiDB-lite"/>
    </source>
</evidence>
<reference evidence="2" key="1">
    <citation type="submission" date="2014-09" db="EMBL/GenBank/DDBJ databases">
        <authorList>
            <person name="Magalhaes I.L.F."/>
            <person name="Oliveira U."/>
            <person name="Santos F.R."/>
            <person name="Vidigal T.H.D.A."/>
            <person name="Brescovit A.D."/>
            <person name="Santos A.J."/>
        </authorList>
    </citation>
    <scope>NUCLEOTIDE SEQUENCE</scope>
    <source>
        <tissue evidence="2">Shoot tissue taken approximately 20 cm above the soil surface</tissue>
    </source>
</reference>
<evidence type="ECO:0000313" key="2">
    <source>
        <dbReference type="EMBL" id="JAE32082.1"/>
    </source>
</evidence>